<accession>A0A0K9PAM3</accession>
<comment type="caution">
    <text evidence="1">The sequence shown here is derived from an EMBL/GenBank/DDBJ whole genome shotgun (WGS) entry which is preliminary data.</text>
</comment>
<gene>
    <name evidence="1" type="ORF">ZOSMA_2G01260</name>
</gene>
<sequence length="55" mass="6195">MTDQPSCPVFKGFMGPNRVSMGSGLSDTSIEGVRDEYFAPFRSHTTCLHRKTEWV</sequence>
<protein>
    <submittedName>
        <fullName evidence="1">Uncharacterized protein</fullName>
    </submittedName>
</protein>
<keyword evidence="2" id="KW-1185">Reference proteome</keyword>
<evidence type="ECO:0000313" key="2">
    <source>
        <dbReference type="Proteomes" id="UP000036987"/>
    </source>
</evidence>
<evidence type="ECO:0000313" key="1">
    <source>
        <dbReference type="EMBL" id="KMZ66113.1"/>
    </source>
</evidence>
<name>A0A0K9PAM3_ZOSMR</name>
<dbReference type="AlphaFoldDB" id="A0A0K9PAM3"/>
<dbReference type="EMBL" id="LFYR01000981">
    <property type="protein sequence ID" value="KMZ66113.1"/>
    <property type="molecule type" value="Genomic_DNA"/>
</dbReference>
<organism evidence="1 2">
    <name type="scientific">Zostera marina</name>
    <name type="common">Eelgrass</name>
    <dbReference type="NCBI Taxonomy" id="29655"/>
    <lineage>
        <taxon>Eukaryota</taxon>
        <taxon>Viridiplantae</taxon>
        <taxon>Streptophyta</taxon>
        <taxon>Embryophyta</taxon>
        <taxon>Tracheophyta</taxon>
        <taxon>Spermatophyta</taxon>
        <taxon>Magnoliopsida</taxon>
        <taxon>Liliopsida</taxon>
        <taxon>Zosteraceae</taxon>
        <taxon>Zostera</taxon>
    </lineage>
</organism>
<reference evidence="2" key="1">
    <citation type="journal article" date="2016" name="Nature">
        <title>The genome of the seagrass Zostera marina reveals angiosperm adaptation to the sea.</title>
        <authorList>
            <person name="Olsen J.L."/>
            <person name="Rouze P."/>
            <person name="Verhelst B."/>
            <person name="Lin Y.-C."/>
            <person name="Bayer T."/>
            <person name="Collen J."/>
            <person name="Dattolo E."/>
            <person name="De Paoli E."/>
            <person name="Dittami S."/>
            <person name="Maumus F."/>
            <person name="Michel G."/>
            <person name="Kersting A."/>
            <person name="Lauritano C."/>
            <person name="Lohaus R."/>
            <person name="Toepel M."/>
            <person name="Tonon T."/>
            <person name="Vanneste K."/>
            <person name="Amirebrahimi M."/>
            <person name="Brakel J."/>
            <person name="Bostroem C."/>
            <person name="Chovatia M."/>
            <person name="Grimwood J."/>
            <person name="Jenkins J.W."/>
            <person name="Jueterbock A."/>
            <person name="Mraz A."/>
            <person name="Stam W.T."/>
            <person name="Tice H."/>
            <person name="Bornberg-Bauer E."/>
            <person name="Green P.J."/>
            <person name="Pearson G.A."/>
            <person name="Procaccini G."/>
            <person name="Duarte C.M."/>
            <person name="Schmutz J."/>
            <person name="Reusch T.B.H."/>
            <person name="Van de Peer Y."/>
        </authorList>
    </citation>
    <scope>NUCLEOTIDE SEQUENCE [LARGE SCALE GENOMIC DNA]</scope>
    <source>
        <strain evidence="2">cv. Finnish</strain>
    </source>
</reference>
<proteinExistence type="predicted"/>
<dbReference type="Proteomes" id="UP000036987">
    <property type="component" value="Unassembled WGS sequence"/>
</dbReference>